<comment type="caution">
    <text evidence="2">The sequence shown here is derived from an EMBL/GenBank/DDBJ whole genome shotgun (WGS) entry which is preliminary data.</text>
</comment>
<gene>
    <name evidence="2" type="ORF">H9811_10050</name>
</gene>
<dbReference type="Proteomes" id="UP000824048">
    <property type="component" value="Unassembled WGS sequence"/>
</dbReference>
<evidence type="ECO:0000256" key="1">
    <source>
        <dbReference type="SAM" id="MobiDB-lite"/>
    </source>
</evidence>
<dbReference type="EMBL" id="DXBP01000059">
    <property type="protein sequence ID" value="HIZ42885.1"/>
    <property type="molecule type" value="Genomic_DNA"/>
</dbReference>
<feature type="compositionally biased region" description="Basic and acidic residues" evidence="1">
    <location>
        <begin position="29"/>
        <end position="43"/>
    </location>
</feature>
<sequence>MAKLEELEMYSRQMGRVWTKNLPKWYKNSRREGKNEKNTKNESNETCSKAKKNWKILLR</sequence>
<name>A0A9D2ESU6_9FIRM</name>
<reference evidence="2" key="2">
    <citation type="submission" date="2021-04" db="EMBL/GenBank/DDBJ databases">
        <authorList>
            <person name="Gilroy R."/>
        </authorList>
    </citation>
    <scope>NUCLEOTIDE SEQUENCE</scope>
    <source>
        <strain evidence="2">ChiSxjej1B13-11774</strain>
    </source>
</reference>
<evidence type="ECO:0000313" key="3">
    <source>
        <dbReference type="Proteomes" id="UP000824048"/>
    </source>
</evidence>
<accession>A0A9D2ESU6</accession>
<protein>
    <submittedName>
        <fullName evidence="2">Uncharacterized protein</fullName>
    </submittedName>
</protein>
<organism evidence="2 3">
    <name type="scientific">Candidatus Gemmiger excrementigallinarum</name>
    <dbReference type="NCBI Taxonomy" id="2838609"/>
    <lineage>
        <taxon>Bacteria</taxon>
        <taxon>Bacillati</taxon>
        <taxon>Bacillota</taxon>
        <taxon>Clostridia</taxon>
        <taxon>Eubacteriales</taxon>
        <taxon>Gemmiger</taxon>
    </lineage>
</organism>
<evidence type="ECO:0000313" key="2">
    <source>
        <dbReference type="EMBL" id="HIZ42885.1"/>
    </source>
</evidence>
<proteinExistence type="predicted"/>
<dbReference type="AlphaFoldDB" id="A0A9D2ESU6"/>
<feature type="region of interest" description="Disordered" evidence="1">
    <location>
        <begin position="29"/>
        <end position="48"/>
    </location>
</feature>
<reference evidence="2" key="1">
    <citation type="journal article" date="2021" name="PeerJ">
        <title>Extensive microbial diversity within the chicken gut microbiome revealed by metagenomics and culture.</title>
        <authorList>
            <person name="Gilroy R."/>
            <person name="Ravi A."/>
            <person name="Getino M."/>
            <person name="Pursley I."/>
            <person name="Horton D.L."/>
            <person name="Alikhan N.F."/>
            <person name="Baker D."/>
            <person name="Gharbi K."/>
            <person name="Hall N."/>
            <person name="Watson M."/>
            <person name="Adriaenssens E.M."/>
            <person name="Foster-Nyarko E."/>
            <person name="Jarju S."/>
            <person name="Secka A."/>
            <person name="Antonio M."/>
            <person name="Oren A."/>
            <person name="Chaudhuri R.R."/>
            <person name="La Ragione R."/>
            <person name="Hildebrand F."/>
            <person name="Pallen M.J."/>
        </authorList>
    </citation>
    <scope>NUCLEOTIDE SEQUENCE</scope>
    <source>
        <strain evidence="2">ChiSxjej1B13-11774</strain>
    </source>
</reference>